<comment type="caution">
    <text evidence="2">The sequence shown here is derived from an EMBL/GenBank/DDBJ whole genome shotgun (WGS) entry which is preliminary data.</text>
</comment>
<dbReference type="Proteomes" id="UP000682733">
    <property type="component" value="Unassembled WGS sequence"/>
</dbReference>
<feature type="non-terminal residue" evidence="2">
    <location>
        <position position="1"/>
    </location>
</feature>
<dbReference type="EMBL" id="CAJNOK010016578">
    <property type="protein sequence ID" value="CAF1247702.1"/>
    <property type="molecule type" value="Genomic_DNA"/>
</dbReference>
<gene>
    <name evidence="1" type="ORF">OVA965_LOCUS26125</name>
    <name evidence="2" type="ORF">TMI583_LOCUS26870</name>
</gene>
<protein>
    <submittedName>
        <fullName evidence="2">Uncharacterized protein</fullName>
    </submittedName>
</protein>
<reference evidence="2" key="1">
    <citation type="submission" date="2021-02" db="EMBL/GenBank/DDBJ databases">
        <authorList>
            <person name="Nowell W R."/>
        </authorList>
    </citation>
    <scope>NUCLEOTIDE SEQUENCE</scope>
</reference>
<name>A0A8S2PJY8_9BILA</name>
<dbReference type="EMBL" id="CAJOBA010038135">
    <property type="protein sequence ID" value="CAF4055492.1"/>
    <property type="molecule type" value="Genomic_DNA"/>
</dbReference>
<evidence type="ECO:0000313" key="3">
    <source>
        <dbReference type="Proteomes" id="UP000682733"/>
    </source>
</evidence>
<accession>A0A8S2PJY8</accession>
<evidence type="ECO:0000313" key="2">
    <source>
        <dbReference type="EMBL" id="CAF4055492.1"/>
    </source>
</evidence>
<dbReference type="Proteomes" id="UP000677228">
    <property type="component" value="Unassembled WGS sequence"/>
</dbReference>
<proteinExistence type="predicted"/>
<sequence>QFRLQLINGILKVQLPTPAYHMLKELLTNNFDHLKDDELLALINCIFDHLNLDDEDNDSERQEVETNHRWSRPLNKISKPIEFLQWLINNNIFSTQVLFRLVKNIIDLHEKHEKEAFHNQLQIDLLMLVSHLANSHNAVQFVSLLCAMILKNLETDLNSAHTQTMLIFLTPSITDIRQQQEHKIVKTCKIQLSLEENSKIERLKHQLKQLPICWLTILHKLLLSDKTFRIRLVLLQLKQFLQIEYQTVMNLLRSTTNELHIDPTSGHSKHHHQFCALSLFDMTSWKLFHSIMEISFEQILSEQTSTDVHNLYDNCLSVIENLSNILCCIPNDITLQLYDIKRLLHRPKTSSRENMINLSINHLQRLIRPKNSAWKSSSYKLIDHILFNPAASMLNKSNVLKILFSKYRWFYLTPQFDEIIWILFETVEKLLYADCNKFIDIQFEEYVELKLQTIQLLFDNILNNKIVESNMTEKCYSIINRVFCDSCNNLISFNNNNLKIVEKIINLMCKQFKKYLVNIPLLQICTLQSKHSQIIMEFLMNYMKDQYSNITVNHLHSKLRSYVWQHLLNIRLRSSDKHIGYAEQNEKIVYSPYLYVYNGSLTENVNQLNLDGYLENIHIWLKEESNDDVQRKILSSLCDLIKDHALVQYSRINIDQLVATLNDLYYSKIVATDQQQLSSESISTFSSYDTQSTNLSIQQMIIKIFTILTSYTNPLTKSPSLIIDCLIDGVQYPVTSNISIQALIISLYNFPHSQINLYILNIIERLSRLNVQINPHLSLTIIEFFIRKLKATMMF</sequence>
<organism evidence="2 3">
    <name type="scientific">Didymodactylos carnosus</name>
    <dbReference type="NCBI Taxonomy" id="1234261"/>
    <lineage>
        <taxon>Eukaryota</taxon>
        <taxon>Metazoa</taxon>
        <taxon>Spiralia</taxon>
        <taxon>Gnathifera</taxon>
        <taxon>Rotifera</taxon>
        <taxon>Eurotatoria</taxon>
        <taxon>Bdelloidea</taxon>
        <taxon>Philodinida</taxon>
        <taxon>Philodinidae</taxon>
        <taxon>Didymodactylos</taxon>
    </lineage>
</organism>
<dbReference type="AlphaFoldDB" id="A0A8S2PJY8"/>
<evidence type="ECO:0000313" key="1">
    <source>
        <dbReference type="EMBL" id="CAF1247702.1"/>
    </source>
</evidence>